<keyword evidence="2 7" id="KW-0812">Transmembrane</keyword>
<dbReference type="GO" id="GO:0005524">
    <property type="term" value="F:ATP binding"/>
    <property type="evidence" value="ECO:0007669"/>
    <property type="project" value="UniProtKB-KW"/>
</dbReference>
<evidence type="ECO:0000313" key="11">
    <source>
        <dbReference type="Proteomes" id="UP000263418"/>
    </source>
</evidence>
<comment type="subcellular location">
    <subcellularLocation>
        <location evidence="1">Cell membrane</location>
        <topology evidence="1">Multi-pass membrane protein</topology>
    </subcellularLocation>
</comment>
<dbReference type="GO" id="GO:0034040">
    <property type="term" value="F:ATPase-coupled lipid transmembrane transporter activity"/>
    <property type="evidence" value="ECO:0007669"/>
    <property type="project" value="TreeGrafter"/>
</dbReference>
<dbReference type="InterPro" id="IPR003439">
    <property type="entry name" value="ABC_transporter-like_ATP-bd"/>
</dbReference>
<evidence type="ECO:0000256" key="7">
    <source>
        <dbReference type="SAM" id="Phobius"/>
    </source>
</evidence>
<dbReference type="PROSITE" id="PS50893">
    <property type="entry name" value="ABC_TRANSPORTER_2"/>
    <property type="match status" value="1"/>
</dbReference>
<dbReference type="SUPFAM" id="SSF90123">
    <property type="entry name" value="ABC transporter transmembrane region"/>
    <property type="match status" value="1"/>
</dbReference>
<dbReference type="GO" id="GO:0140359">
    <property type="term" value="F:ABC-type transporter activity"/>
    <property type="evidence" value="ECO:0007669"/>
    <property type="project" value="InterPro"/>
</dbReference>
<evidence type="ECO:0000256" key="4">
    <source>
        <dbReference type="ARBA" id="ARBA00022840"/>
    </source>
</evidence>
<reference evidence="10 11" key="1">
    <citation type="submission" date="2017-01" db="EMBL/GenBank/DDBJ databases">
        <title>Complete Genome Sequence of Vibrio vulnificus FORC_053.</title>
        <authorList>
            <consortium name="Food-borne Pathogen Omics Research Center"/>
            <person name="Chung H.Y."/>
            <person name="Na E.J."/>
            <person name="Song J.S."/>
            <person name="Kim H."/>
            <person name="Lee J.-H."/>
            <person name="Ryu S."/>
            <person name="Choi S.H."/>
        </authorList>
    </citation>
    <scope>NUCLEOTIDE SEQUENCE [LARGE SCALE GENOMIC DNA]</scope>
    <source>
        <strain evidence="10 11">FORC_053</strain>
    </source>
</reference>
<dbReference type="PANTHER" id="PTHR24221:SF654">
    <property type="entry name" value="ATP-BINDING CASSETTE SUB-FAMILY B MEMBER 6"/>
    <property type="match status" value="1"/>
</dbReference>
<dbReference type="SUPFAM" id="SSF52540">
    <property type="entry name" value="P-loop containing nucleoside triphosphate hydrolases"/>
    <property type="match status" value="1"/>
</dbReference>
<evidence type="ECO:0000256" key="5">
    <source>
        <dbReference type="ARBA" id="ARBA00022989"/>
    </source>
</evidence>
<accession>A0AAN1PLQ4</accession>
<dbReference type="InterPro" id="IPR039421">
    <property type="entry name" value="Type_1_exporter"/>
</dbReference>
<feature type="domain" description="ABC transmembrane type-1" evidence="9">
    <location>
        <begin position="24"/>
        <end position="301"/>
    </location>
</feature>
<keyword evidence="6 7" id="KW-0472">Membrane</keyword>
<evidence type="ECO:0000313" key="10">
    <source>
        <dbReference type="EMBL" id="AXX58820.1"/>
    </source>
</evidence>
<dbReference type="Pfam" id="PF00664">
    <property type="entry name" value="ABC_membrane"/>
    <property type="match status" value="1"/>
</dbReference>
<protein>
    <submittedName>
        <fullName evidence="10">RTX toxin transporter</fullName>
    </submittedName>
</protein>
<dbReference type="RefSeq" id="WP_118893285.1">
    <property type="nucleotide sequence ID" value="NZ_CP019290.1"/>
</dbReference>
<evidence type="ECO:0000256" key="3">
    <source>
        <dbReference type="ARBA" id="ARBA00022741"/>
    </source>
</evidence>
<dbReference type="PROSITE" id="PS00211">
    <property type="entry name" value="ABC_TRANSPORTER_1"/>
    <property type="match status" value="1"/>
</dbReference>
<evidence type="ECO:0000259" key="9">
    <source>
        <dbReference type="PROSITE" id="PS50929"/>
    </source>
</evidence>
<feature type="transmembrane region" description="Helical" evidence="7">
    <location>
        <begin position="139"/>
        <end position="165"/>
    </location>
</feature>
<dbReference type="Gene3D" id="3.40.50.300">
    <property type="entry name" value="P-loop containing nucleotide triphosphate hydrolases"/>
    <property type="match status" value="1"/>
</dbReference>
<keyword evidence="5 7" id="KW-1133">Transmembrane helix</keyword>
<dbReference type="SMART" id="SM00382">
    <property type="entry name" value="AAA"/>
    <property type="match status" value="1"/>
</dbReference>
<name>A0AAN1PLQ4_VIBVL</name>
<evidence type="ECO:0000259" key="8">
    <source>
        <dbReference type="PROSITE" id="PS50893"/>
    </source>
</evidence>
<feature type="domain" description="ABC transporter" evidence="8">
    <location>
        <begin position="333"/>
        <end position="539"/>
    </location>
</feature>
<gene>
    <name evidence="10" type="ORF">FORC53_0481</name>
</gene>
<dbReference type="InterPro" id="IPR027417">
    <property type="entry name" value="P-loop_NTPase"/>
</dbReference>
<evidence type="ECO:0000256" key="6">
    <source>
        <dbReference type="ARBA" id="ARBA00023136"/>
    </source>
</evidence>
<dbReference type="InterPro" id="IPR036640">
    <property type="entry name" value="ABC1_TM_sf"/>
</dbReference>
<organism evidence="10 11">
    <name type="scientific">Vibrio vulnificus</name>
    <dbReference type="NCBI Taxonomy" id="672"/>
    <lineage>
        <taxon>Bacteria</taxon>
        <taxon>Pseudomonadati</taxon>
        <taxon>Pseudomonadota</taxon>
        <taxon>Gammaproteobacteria</taxon>
        <taxon>Vibrionales</taxon>
        <taxon>Vibrionaceae</taxon>
        <taxon>Vibrio</taxon>
    </lineage>
</organism>
<feature type="transmembrane region" description="Helical" evidence="7">
    <location>
        <begin position="58"/>
        <end position="77"/>
    </location>
</feature>
<keyword evidence="3" id="KW-0547">Nucleotide-binding</keyword>
<dbReference type="InterPro" id="IPR011527">
    <property type="entry name" value="ABC1_TM_dom"/>
</dbReference>
<dbReference type="InterPro" id="IPR003593">
    <property type="entry name" value="AAA+_ATPase"/>
</dbReference>
<dbReference type="AlphaFoldDB" id="A0AAN1PLQ4"/>
<dbReference type="Proteomes" id="UP000263418">
    <property type="component" value="Chromosome 1"/>
</dbReference>
<dbReference type="GO" id="GO:0016887">
    <property type="term" value="F:ATP hydrolysis activity"/>
    <property type="evidence" value="ECO:0007669"/>
    <property type="project" value="InterPro"/>
</dbReference>
<dbReference type="CDD" id="cd03228">
    <property type="entry name" value="ABCC_MRP_Like"/>
    <property type="match status" value="1"/>
</dbReference>
<keyword evidence="4" id="KW-0067">ATP-binding</keyword>
<dbReference type="EMBL" id="CP019290">
    <property type="protein sequence ID" value="AXX58820.1"/>
    <property type="molecule type" value="Genomic_DNA"/>
</dbReference>
<dbReference type="InterPro" id="IPR017871">
    <property type="entry name" value="ABC_transporter-like_CS"/>
</dbReference>
<dbReference type="Pfam" id="PF00005">
    <property type="entry name" value="ABC_tran"/>
    <property type="match status" value="1"/>
</dbReference>
<evidence type="ECO:0000256" key="2">
    <source>
        <dbReference type="ARBA" id="ARBA00022692"/>
    </source>
</evidence>
<evidence type="ECO:0000256" key="1">
    <source>
        <dbReference type="ARBA" id="ARBA00004651"/>
    </source>
</evidence>
<sequence length="539" mass="60790">MDVIKNNDILSKTIKKYYLSIIYIIILSSLLNILSLAMPLSFMAIIDRVLVSSGSSTLIFIAITLAIVSLFEAVIGYSKKYIYNWFSSKVISELSGKYFDKLMLLKLSFFKSTSTADHITRVGEIYNIKNYISNWLLSYLVDVIFLTVYTIVMLFVSPILTIIILSSTPFHIVQYFVFGGKIRYCNEEFFRKNVDLNNSMINSVNNIEMVKLTNCEMRASDSISKSLSGSLYEGFKLSNLQAMSNEISSTISKLFDVLLVVAGSYLVLNGHLSLGELVAFTLMKDKVVQPLIRLASLWEEYCQFKLSKNRVDKVFNETAERLIGNPIENINQIEFDSVSFHVNGKTIFRDVNLVCKEGKIVCIVGESGSGKSTLLKMIPRLIDPSSGVIYFDKYSTDRLDLTSLRNQISYVGQECHIFNGTIRQNILWSSNNKSDDWLTYIMEISHCSEFVDDLIEGVETYIGDGGMYLSGGQKQRIALARCFASDKKVVLLDEPTSALDEKNEYNIIDTIAKNSEGKITVVVSHNDRLINSSDIVYCL</sequence>
<dbReference type="Gene3D" id="1.20.1560.10">
    <property type="entry name" value="ABC transporter type 1, transmembrane domain"/>
    <property type="match status" value="1"/>
</dbReference>
<proteinExistence type="predicted"/>
<feature type="transmembrane region" description="Helical" evidence="7">
    <location>
        <begin position="21"/>
        <end position="46"/>
    </location>
</feature>
<dbReference type="PANTHER" id="PTHR24221">
    <property type="entry name" value="ATP-BINDING CASSETTE SUB-FAMILY B"/>
    <property type="match status" value="1"/>
</dbReference>
<dbReference type="GO" id="GO:0005886">
    <property type="term" value="C:plasma membrane"/>
    <property type="evidence" value="ECO:0007669"/>
    <property type="project" value="UniProtKB-SubCell"/>
</dbReference>
<dbReference type="PROSITE" id="PS50929">
    <property type="entry name" value="ABC_TM1F"/>
    <property type="match status" value="1"/>
</dbReference>